<keyword evidence="1" id="KW-1133">Transmembrane helix</keyword>
<accession>A0A077LV32</accession>
<feature type="transmembrane region" description="Helical" evidence="1">
    <location>
        <begin position="103"/>
        <end position="128"/>
    </location>
</feature>
<feature type="transmembrane region" description="Helical" evidence="1">
    <location>
        <begin position="216"/>
        <end position="238"/>
    </location>
</feature>
<sequence>MMRALRAEWGKTFSLLSPLLCLVGTVVLVLVTAASLGNDFVHDIGTGDRPAQATMRAIDALGPAVQFGLLTLAAFAMVLITAEYSSGSIRSTFQAQPRRAVVLAGKTVVGVVVGFLSGCATAGLGLAAATLALAGHAAPLAETPVVTMLRVGAVFAAAVVLLVAIGAILRHSVGTLCVGVVLLVGMLALPSSVSVWTPAGGAARFIVASDADYPSLVGLLVVTAWAAATYAIASVQLARRDA</sequence>
<organism evidence="2 4">
    <name type="scientific">Nostocoides japonicum T1-X7</name>
    <dbReference type="NCBI Taxonomy" id="1194083"/>
    <lineage>
        <taxon>Bacteria</taxon>
        <taxon>Bacillati</taxon>
        <taxon>Actinomycetota</taxon>
        <taxon>Actinomycetes</taxon>
        <taxon>Micrococcales</taxon>
        <taxon>Intrasporangiaceae</taxon>
        <taxon>Nostocoides</taxon>
    </lineage>
</organism>
<proteinExistence type="predicted"/>
<dbReference type="AlphaFoldDB" id="A0A077LV32"/>
<dbReference type="EMBL" id="CAJB01000358">
    <property type="protein sequence ID" value="CCH79389.1"/>
    <property type="molecule type" value="Genomic_DNA"/>
</dbReference>
<comment type="caution">
    <text evidence="2">The sequence shown here is derived from an EMBL/GenBank/DDBJ whole genome shotgun (WGS) entry which is preliminary data.</text>
</comment>
<gene>
    <name evidence="2" type="ORF">BN12_200042</name>
    <name evidence="3" type="ORF">BN12_4200007</name>
</gene>
<name>A0A077LV32_9MICO</name>
<feature type="transmembrane region" description="Helical" evidence="1">
    <location>
        <begin position="176"/>
        <end position="196"/>
    </location>
</feature>
<dbReference type="Proteomes" id="UP000035721">
    <property type="component" value="Unassembled WGS sequence"/>
</dbReference>
<reference evidence="2" key="1">
    <citation type="submission" date="2012-05" db="EMBL/GenBank/DDBJ databases">
        <authorList>
            <person name="McIlroy S."/>
        </authorList>
    </citation>
    <scope>NUCLEOTIDE SEQUENCE</scope>
    <source>
        <strain evidence="2">T1-X7</strain>
    </source>
</reference>
<feature type="transmembrane region" description="Helical" evidence="1">
    <location>
        <begin position="61"/>
        <end position="82"/>
    </location>
</feature>
<evidence type="ECO:0000313" key="3">
    <source>
        <dbReference type="EMBL" id="CCH79389.1"/>
    </source>
</evidence>
<dbReference type="STRING" id="1194083.BN12_200042"/>
<keyword evidence="1" id="KW-0812">Transmembrane</keyword>
<keyword evidence="1" id="KW-0472">Membrane</keyword>
<feature type="transmembrane region" description="Helical" evidence="1">
    <location>
        <begin position="148"/>
        <end position="169"/>
    </location>
</feature>
<reference evidence="2 4" key="2">
    <citation type="journal article" date="2013" name="ISME J.">
        <title>A metabolic model for members of the genus Tetrasphaera involved in enhanced biological phosphorus removal.</title>
        <authorList>
            <person name="Kristiansen R."/>
            <person name="Nguyen H.T.T."/>
            <person name="Saunders A.M."/>
            <person name="Nielsen J.L."/>
            <person name="Wimmer R."/>
            <person name="Le V.Q."/>
            <person name="McIlroy S.J."/>
            <person name="Petrovski S."/>
            <person name="Seviour R.J."/>
            <person name="Calteau A."/>
            <person name="Nielsen K.L."/>
            <person name="Nielsen P.H."/>
        </authorList>
    </citation>
    <scope>NUCLEOTIDE SEQUENCE [LARGE SCALE GENOMIC DNA]</scope>
    <source>
        <strain evidence="2 4">T1-X7</strain>
    </source>
</reference>
<evidence type="ECO:0000313" key="4">
    <source>
        <dbReference type="Proteomes" id="UP000035721"/>
    </source>
</evidence>
<keyword evidence="4" id="KW-1185">Reference proteome</keyword>
<dbReference type="RefSeq" id="WP_157635341.1">
    <property type="nucleotide sequence ID" value="NZ_HF570958.1"/>
</dbReference>
<evidence type="ECO:0000256" key="1">
    <source>
        <dbReference type="SAM" id="Phobius"/>
    </source>
</evidence>
<evidence type="ECO:0000313" key="2">
    <source>
        <dbReference type="EMBL" id="CCH77546.1"/>
    </source>
</evidence>
<protein>
    <submittedName>
        <fullName evidence="2">Uncharacterized protein</fullName>
    </submittedName>
</protein>
<dbReference type="OrthoDB" id="3297477at2"/>
<dbReference type="EMBL" id="CAJB01000113">
    <property type="protein sequence ID" value="CCH77546.1"/>
    <property type="molecule type" value="Genomic_DNA"/>
</dbReference>